<protein>
    <submittedName>
        <fullName evidence="3">UDENN domain-containing protein</fullName>
    </submittedName>
</protein>
<reference evidence="3" key="1">
    <citation type="submission" date="2022-11" db="UniProtKB">
        <authorList>
            <consortium name="WormBaseParasite"/>
        </authorList>
    </citation>
    <scope>IDENTIFICATION</scope>
</reference>
<feature type="domain" description="UDENN" evidence="1">
    <location>
        <begin position="54"/>
        <end position="452"/>
    </location>
</feature>
<dbReference type="PANTHER" id="PTHR13196:SF14">
    <property type="entry name" value="UDENN DOMAIN-CONTAINING PROTEIN"/>
    <property type="match status" value="1"/>
</dbReference>
<dbReference type="Pfam" id="PF02141">
    <property type="entry name" value="DENN"/>
    <property type="match status" value="1"/>
</dbReference>
<dbReference type="Gene3D" id="3.40.50.11500">
    <property type="match status" value="1"/>
</dbReference>
<dbReference type="InterPro" id="IPR005113">
    <property type="entry name" value="uDENN_dom"/>
</dbReference>
<proteinExistence type="predicted"/>
<dbReference type="GO" id="GO:0006897">
    <property type="term" value="P:endocytosis"/>
    <property type="evidence" value="ECO:0007669"/>
    <property type="project" value="TreeGrafter"/>
</dbReference>
<evidence type="ECO:0000313" key="2">
    <source>
        <dbReference type="Proteomes" id="UP000887581"/>
    </source>
</evidence>
<dbReference type="InterPro" id="IPR040032">
    <property type="entry name" value="DENND1A/B/C"/>
</dbReference>
<dbReference type="Proteomes" id="UP000887581">
    <property type="component" value="Unplaced"/>
</dbReference>
<dbReference type="AlphaFoldDB" id="A0A915PGX1"/>
<dbReference type="InterPro" id="IPR043153">
    <property type="entry name" value="DENN_C"/>
</dbReference>
<accession>A0A915PGX1</accession>
<evidence type="ECO:0000259" key="1">
    <source>
        <dbReference type="PROSITE" id="PS50211"/>
    </source>
</evidence>
<dbReference type="SMART" id="SM00800">
    <property type="entry name" value="uDENN"/>
    <property type="match status" value="1"/>
</dbReference>
<dbReference type="GO" id="GO:0005829">
    <property type="term" value="C:cytosol"/>
    <property type="evidence" value="ECO:0007669"/>
    <property type="project" value="TreeGrafter"/>
</dbReference>
<dbReference type="InterPro" id="IPR037516">
    <property type="entry name" value="Tripartite_DENN"/>
</dbReference>
<organism evidence="2 3">
    <name type="scientific">Setaria digitata</name>
    <dbReference type="NCBI Taxonomy" id="48799"/>
    <lineage>
        <taxon>Eukaryota</taxon>
        <taxon>Metazoa</taxon>
        <taxon>Ecdysozoa</taxon>
        <taxon>Nematoda</taxon>
        <taxon>Chromadorea</taxon>
        <taxon>Rhabditida</taxon>
        <taxon>Spirurina</taxon>
        <taxon>Spiruromorpha</taxon>
        <taxon>Filarioidea</taxon>
        <taxon>Setariidae</taxon>
        <taxon>Setaria</taxon>
    </lineage>
</organism>
<name>A0A915PGX1_9BILA</name>
<evidence type="ECO:0000313" key="3">
    <source>
        <dbReference type="WBParaSite" id="sdigi.contig154.g5338.t1"/>
    </source>
</evidence>
<sequence length="676" mass="76876">MALPEFYFHYLDQFQMLNARYQSMFLYTAIRSREVSFQIGVCYFYFVRKDVITLFDVFCEVGAALDGETAVILQKYPDDFNHEQTLKSVAQFSFPCGVDDRDMEAVQLFSFVLTDEKSQYTYAFCRHTPHNNTCICILSGLPWVNVFYKILNHISAVMNNRPANELESFLTCAYHTSIPNPGESLIIESSRGVNKFQITVPYSDRLPTLKEDKFMLEFYNAVSEKQMIALYASLLKERRILFTSPKLSQLSSCTFAAAALLYPMHWQNLFIPVLPAGLTDMLMNPGYRLIVLFFRITSSFVSAALLQYDDYRAPMPYLIGVPKKILQSVKQLELGDVMIIDLEERTLQCTHNDILDLPVEALNILRHHLHSSSNMFFSDGLARSFLRTNVFLFGGYQKGLSCSSYCFSWDRQKFIQNQKSSLQAYLRSLLGQDGVQYLERFIDERIVALNSGTPIDDEFEKEIRVNEMKSSKTHLVRENANDVIGLLKDKVHSIAIKERLGRLTPKEIRRISSKKSHPFDEDGTISFDTQQWMTGDKVEPDGENTTSLLTEETTDLIDFSDSSLPSTFDHKGATEKSLQPPCTSVGKAVNSSSTKLVDNPSHHLSLQFLNFDPFAPLPPTNSSPPSPANVTAPRDRISLTWSSWEHTSQLRRWDSGGGLANTKRKVQEIGGHYAKI</sequence>
<keyword evidence="2" id="KW-1185">Reference proteome</keyword>
<dbReference type="Pfam" id="PF03456">
    <property type="entry name" value="uDENN"/>
    <property type="match status" value="1"/>
</dbReference>
<dbReference type="FunFam" id="3.30.450.200:FF:000003">
    <property type="entry name" value="DENN domain containing 1A"/>
    <property type="match status" value="1"/>
</dbReference>
<dbReference type="SMART" id="SM00799">
    <property type="entry name" value="DENN"/>
    <property type="match status" value="1"/>
</dbReference>
<dbReference type="PROSITE" id="PS50211">
    <property type="entry name" value="DENN"/>
    <property type="match status" value="1"/>
</dbReference>
<dbReference type="InterPro" id="IPR001194">
    <property type="entry name" value="cDENN_dom"/>
</dbReference>
<dbReference type="GO" id="GO:0032456">
    <property type="term" value="P:endocytic recycling"/>
    <property type="evidence" value="ECO:0007669"/>
    <property type="project" value="TreeGrafter"/>
</dbReference>
<dbReference type="Gene3D" id="3.30.450.200">
    <property type="match status" value="1"/>
</dbReference>
<dbReference type="PANTHER" id="PTHR13196">
    <property type="entry name" value="DENN DOMAIN-CONTAINING"/>
    <property type="match status" value="1"/>
</dbReference>
<dbReference type="GO" id="GO:0005085">
    <property type="term" value="F:guanyl-nucleotide exchange factor activity"/>
    <property type="evidence" value="ECO:0007669"/>
    <property type="project" value="InterPro"/>
</dbReference>
<dbReference type="GO" id="GO:1901981">
    <property type="term" value="F:phosphatidylinositol phosphate binding"/>
    <property type="evidence" value="ECO:0007669"/>
    <property type="project" value="TreeGrafter"/>
</dbReference>
<dbReference type="WBParaSite" id="sdigi.contig154.g5338.t1">
    <property type="protein sequence ID" value="sdigi.contig154.g5338.t1"/>
    <property type="gene ID" value="sdigi.contig154.g5338"/>
</dbReference>